<dbReference type="InterPro" id="IPR032269">
    <property type="entry name" value="DUF4833"/>
</dbReference>
<dbReference type="Pfam" id="PF16117">
    <property type="entry name" value="DUF4833"/>
    <property type="match status" value="1"/>
</dbReference>
<name>A0A1M3L339_9BACT</name>
<proteinExistence type="predicted"/>
<gene>
    <name evidence="2" type="ORF">BGO89_05625</name>
</gene>
<evidence type="ECO:0000313" key="2">
    <source>
        <dbReference type="EMBL" id="OJX59696.1"/>
    </source>
</evidence>
<accession>A0A1M3L339</accession>
<feature type="domain" description="DUF4833" evidence="1">
    <location>
        <begin position="79"/>
        <end position="211"/>
    </location>
</feature>
<evidence type="ECO:0000313" key="3">
    <source>
        <dbReference type="Proteomes" id="UP000184233"/>
    </source>
</evidence>
<reference evidence="2 3" key="1">
    <citation type="submission" date="2016-09" db="EMBL/GenBank/DDBJ databases">
        <title>Genome-resolved meta-omics ties microbial dynamics to process performance in biotechnology for thiocyanate degradation.</title>
        <authorList>
            <person name="Kantor R.S."/>
            <person name="Huddy R.J."/>
            <person name="Iyer R."/>
            <person name="Thomas B.C."/>
            <person name="Brown C.T."/>
            <person name="Anantharaman K."/>
            <person name="Tringe S."/>
            <person name="Hettich R.L."/>
            <person name="Harrison S.T."/>
            <person name="Banfield J.F."/>
        </authorList>
    </citation>
    <scope>NUCLEOTIDE SEQUENCE [LARGE SCALE GENOMIC DNA]</scope>
    <source>
        <strain evidence="2">59-99</strain>
    </source>
</reference>
<dbReference type="STRING" id="1895771.BGO89_05625"/>
<comment type="caution">
    <text evidence="2">The sequence shown here is derived from an EMBL/GenBank/DDBJ whole genome shotgun (WGS) entry which is preliminary data.</text>
</comment>
<dbReference type="Proteomes" id="UP000184233">
    <property type="component" value="Unassembled WGS sequence"/>
</dbReference>
<sequence>MHRIVDVIPCYRFVTHTGYMPVIVRHPYCGDAGREPTSFNISETSTMRRRMIMIWTMLSHILVPVGATAGDAVTSTRLFQIDRSKNANIVCYDVRLDGTGNLRKDPLDIYWLLKATDGSRESLGVFERAHAYGANVVNNYGNDSADVRLQALDKPIRITRRNGKWVALMSINGASAVLERVYVSTTEGILPRVNWIRVTGTSESTGTRITETIAG</sequence>
<dbReference type="EMBL" id="MKVH01000009">
    <property type="protein sequence ID" value="OJX59696.1"/>
    <property type="molecule type" value="Genomic_DNA"/>
</dbReference>
<organism evidence="2 3">
    <name type="scientific">Candidatus Kapaibacterium thiocyanatum</name>
    <dbReference type="NCBI Taxonomy" id="1895771"/>
    <lineage>
        <taxon>Bacteria</taxon>
        <taxon>Pseudomonadati</taxon>
        <taxon>Candidatus Kapaibacteriota</taxon>
        <taxon>Candidatus Kapaibacteriia</taxon>
        <taxon>Candidatus Kapaibacteriales</taxon>
        <taxon>Candidatus Kapaibacteriaceae</taxon>
        <taxon>Candidatus Kapaibacterium</taxon>
    </lineage>
</organism>
<evidence type="ECO:0000259" key="1">
    <source>
        <dbReference type="Pfam" id="PF16117"/>
    </source>
</evidence>
<dbReference type="AlphaFoldDB" id="A0A1M3L339"/>
<protein>
    <recommendedName>
        <fullName evidence="1">DUF4833 domain-containing protein</fullName>
    </recommendedName>
</protein>